<sequence length="100" mass="11944">MTCRAFVCCTYLSLTVHLIPDVCLWMSYILRRYTYREYRVILKSHPGVSKIVKHFQLLHKELTNVFIFVVTNFTFTKKHLGKLIYLLVVGVGRYRYLYFG</sequence>
<name>A0A8D8V3T4_9HEMI</name>
<proteinExistence type="predicted"/>
<evidence type="ECO:0000313" key="1">
    <source>
        <dbReference type="EMBL" id="CAG6716399.1"/>
    </source>
</evidence>
<reference evidence="1" key="1">
    <citation type="submission" date="2021-05" db="EMBL/GenBank/DDBJ databases">
        <authorList>
            <person name="Alioto T."/>
            <person name="Alioto T."/>
            <person name="Gomez Garrido J."/>
        </authorList>
    </citation>
    <scope>NUCLEOTIDE SEQUENCE</scope>
</reference>
<accession>A0A8D8V3T4</accession>
<dbReference type="AlphaFoldDB" id="A0A8D8V3T4"/>
<protein>
    <submittedName>
        <fullName evidence="1">Uncharacterized protein</fullName>
    </submittedName>
</protein>
<organism evidence="1">
    <name type="scientific">Cacopsylla melanoneura</name>
    <dbReference type="NCBI Taxonomy" id="428564"/>
    <lineage>
        <taxon>Eukaryota</taxon>
        <taxon>Metazoa</taxon>
        <taxon>Ecdysozoa</taxon>
        <taxon>Arthropoda</taxon>
        <taxon>Hexapoda</taxon>
        <taxon>Insecta</taxon>
        <taxon>Pterygota</taxon>
        <taxon>Neoptera</taxon>
        <taxon>Paraneoptera</taxon>
        <taxon>Hemiptera</taxon>
        <taxon>Sternorrhyncha</taxon>
        <taxon>Psylloidea</taxon>
        <taxon>Psyllidae</taxon>
        <taxon>Psyllinae</taxon>
        <taxon>Cacopsylla</taxon>
    </lineage>
</organism>
<dbReference type="EMBL" id="HBUF01354434">
    <property type="protein sequence ID" value="CAG6716399.1"/>
    <property type="molecule type" value="Transcribed_RNA"/>
</dbReference>